<dbReference type="PANTHER" id="PTHR10556">
    <property type="entry name" value="3-OXO-5-ALPHA-STEROID 4-DEHYDROGENASE"/>
    <property type="match status" value="1"/>
</dbReference>
<feature type="transmembrane region" description="Helical" evidence="9">
    <location>
        <begin position="251"/>
        <end position="272"/>
    </location>
</feature>
<evidence type="ECO:0000313" key="13">
    <source>
        <dbReference type="WBParaSite" id="TTAC_0000815601-mRNA-1"/>
    </source>
</evidence>
<dbReference type="InterPro" id="IPR039357">
    <property type="entry name" value="SRD5A/TECR"/>
</dbReference>
<comment type="subcellular location">
    <subcellularLocation>
        <location evidence="1">Membrane</location>
        <topology evidence="1">Multi-pass membrane protein</topology>
    </subcellularLocation>
</comment>
<feature type="transmembrane region" description="Helical" evidence="9">
    <location>
        <begin position="149"/>
        <end position="171"/>
    </location>
</feature>
<sequence>MEAGGKILPNTFRLNEVEGLDKVSEVRLFYKDLGPQVGWSTVFYLEYAGPLVIYSVVWAMRQPGCSLNVLSPMRTDGELRCLAGLCYVGHFMKRLLETRFVHRFSHATMPLASLFRNCLYYWLFALSIAYFTTHPLYTPPSFGWPQVYAGLGLFMLGELGNFCCHIALRNLRPPGSTLRQMPHPVPSSPLTFLFKYVACPNYTYETLSWIGFTVMTQTLPATETGSIVRLLFCYEAVSGFLFFNAAIEVVIFRVLSAAAFTVLGFWTMAQWARNKLRAYRSEFASCPKGLKAIVPLVL</sequence>
<feature type="transmembrane region" description="Helical" evidence="9">
    <location>
        <begin position="119"/>
        <end position="137"/>
    </location>
</feature>
<keyword evidence="7" id="KW-0443">Lipid metabolism</keyword>
<dbReference type="OrthoDB" id="540503at2759"/>
<keyword evidence="3" id="KW-0444">Lipid biosynthesis</keyword>
<evidence type="ECO:0000256" key="5">
    <source>
        <dbReference type="ARBA" id="ARBA00022989"/>
    </source>
</evidence>
<keyword evidence="4 9" id="KW-0812">Transmembrane</keyword>
<accession>A0A0R3X440</accession>
<dbReference type="Proteomes" id="UP000274429">
    <property type="component" value="Unassembled WGS sequence"/>
</dbReference>
<evidence type="ECO:0000259" key="10">
    <source>
        <dbReference type="Pfam" id="PF02544"/>
    </source>
</evidence>
<dbReference type="PANTHER" id="PTHR10556:SF28">
    <property type="entry name" value="VERY-LONG-CHAIN ENOYL-COA REDUCTASE"/>
    <property type="match status" value="1"/>
</dbReference>
<evidence type="ECO:0000256" key="9">
    <source>
        <dbReference type="SAM" id="Phobius"/>
    </source>
</evidence>
<dbReference type="STRING" id="6205.A0A0R3X440"/>
<dbReference type="GO" id="GO:0016020">
    <property type="term" value="C:membrane"/>
    <property type="evidence" value="ECO:0007669"/>
    <property type="project" value="UniProtKB-SubCell"/>
</dbReference>
<evidence type="ECO:0000256" key="7">
    <source>
        <dbReference type="ARBA" id="ARBA00023098"/>
    </source>
</evidence>
<reference evidence="13" key="1">
    <citation type="submission" date="2017-02" db="UniProtKB">
        <authorList>
            <consortium name="WormBaseParasite"/>
        </authorList>
    </citation>
    <scope>IDENTIFICATION</scope>
</reference>
<dbReference type="PROSITE" id="PS50244">
    <property type="entry name" value="S5A_REDUCTASE"/>
    <property type="match status" value="1"/>
</dbReference>
<keyword evidence="8 9" id="KW-0472">Membrane</keyword>
<evidence type="ECO:0000256" key="3">
    <source>
        <dbReference type="ARBA" id="ARBA00022516"/>
    </source>
</evidence>
<dbReference type="AlphaFoldDB" id="A0A0R3X440"/>
<keyword evidence="5 9" id="KW-1133">Transmembrane helix</keyword>
<reference evidence="11 12" key="2">
    <citation type="submission" date="2018-11" db="EMBL/GenBank/DDBJ databases">
        <authorList>
            <consortium name="Pathogen Informatics"/>
        </authorList>
    </citation>
    <scope>NUCLEOTIDE SEQUENCE [LARGE SCALE GENOMIC DNA]</scope>
</reference>
<protein>
    <submittedName>
        <fullName evidence="13">S5A_REDUCTASE domain-containing protein</fullName>
    </submittedName>
</protein>
<evidence type="ECO:0000313" key="11">
    <source>
        <dbReference type="EMBL" id="VDM32645.1"/>
    </source>
</evidence>
<proteinExistence type="inferred from homology"/>
<feature type="domain" description="3-oxo-5-alpha-steroid 4-dehydrogenase C-terminal" evidence="10">
    <location>
        <begin position="108"/>
        <end position="222"/>
    </location>
</feature>
<dbReference type="InterPro" id="IPR001104">
    <property type="entry name" value="3-oxo-5_a-steroid_4-DH_C"/>
</dbReference>
<keyword evidence="6" id="KW-0560">Oxidoreductase</keyword>
<gene>
    <name evidence="11" type="ORF">TTAC_LOCUS8141</name>
</gene>
<comment type="similarity">
    <text evidence="2">Belongs to the steroid 5-alpha reductase family.</text>
</comment>
<evidence type="ECO:0000256" key="2">
    <source>
        <dbReference type="ARBA" id="ARBA00007742"/>
    </source>
</evidence>
<name>A0A0R3X440_HYDTA</name>
<organism evidence="13">
    <name type="scientific">Hydatigena taeniaeformis</name>
    <name type="common">Feline tapeworm</name>
    <name type="synonym">Taenia taeniaeformis</name>
    <dbReference type="NCBI Taxonomy" id="6205"/>
    <lineage>
        <taxon>Eukaryota</taxon>
        <taxon>Metazoa</taxon>
        <taxon>Spiralia</taxon>
        <taxon>Lophotrochozoa</taxon>
        <taxon>Platyhelminthes</taxon>
        <taxon>Cestoda</taxon>
        <taxon>Eucestoda</taxon>
        <taxon>Cyclophyllidea</taxon>
        <taxon>Taeniidae</taxon>
        <taxon>Hydatigera</taxon>
    </lineage>
</organism>
<evidence type="ECO:0000256" key="1">
    <source>
        <dbReference type="ARBA" id="ARBA00004141"/>
    </source>
</evidence>
<dbReference type="EMBL" id="UYWX01020454">
    <property type="protein sequence ID" value="VDM32645.1"/>
    <property type="molecule type" value="Genomic_DNA"/>
</dbReference>
<dbReference type="WBParaSite" id="TTAC_0000815601-mRNA-1">
    <property type="protein sequence ID" value="TTAC_0000815601-mRNA-1"/>
    <property type="gene ID" value="TTAC_0000815601"/>
</dbReference>
<evidence type="ECO:0000256" key="8">
    <source>
        <dbReference type="ARBA" id="ARBA00023136"/>
    </source>
</evidence>
<keyword evidence="12" id="KW-1185">Reference proteome</keyword>
<dbReference type="GO" id="GO:0042761">
    <property type="term" value="P:very long-chain fatty acid biosynthetic process"/>
    <property type="evidence" value="ECO:0007669"/>
    <property type="project" value="TreeGrafter"/>
</dbReference>
<dbReference type="Pfam" id="PF02544">
    <property type="entry name" value="Steroid_dh"/>
    <property type="match status" value="1"/>
</dbReference>
<dbReference type="GO" id="GO:0016627">
    <property type="term" value="F:oxidoreductase activity, acting on the CH-CH group of donors"/>
    <property type="evidence" value="ECO:0007669"/>
    <property type="project" value="InterPro"/>
</dbReference>
<evidence type="ECO:0000313" key="12">
    <source>
        <dbReference type="Proteomes" id="UP000274429"/>
    </source>
</evidence>
<evidence type="ECO:0000256" key="4">
    <source>
        <dbReference type="ARBA" id="ARBA00022692"/>
    </source>
</evidence>
<evidence type="ECO:0000256" key="6">
    <source>
        <dbReference type="ARBA" id="ARBA00023002"/>
    </source>
</evidence>